<feature type="transmembrane region" description="Helical" evidence="7">
    <location>
        <begin position="57"/>
        <end position="75"/>
    </location>
</feature>
<keyword evidence="2 7" id="KW-0812">Transmembrane</keyword>
<feature type="transmembrane region" description="Helical" evidence="7">
    <location>
        <begin position="116"/>
        <end position="134"/>
    </location>
</feature>
<organism evidence="9 10">
    <name type="scientific">Colletotrichum incanum</name>
    <name type="common">Soybean anthracnose fungus</name>
    <dbReference type="NCBI Taxonomy" id="1573173"/>
    <lineage>
        <taxon>Eukaryota</taxon>
        <taxon>Fungi</taxon>
        <taxon>Dikarya</taxon>
        <taxon>Ascomycota</taxon>
        <taxon>Pezizomycotina</taxon>
        <taxon>Sordariomycetes</taxon>
        <taxon>Hypocreomycetidae</taxon>
        <taxon>Glomerellales</taxon>
        <taxon>Glomerellaceae</taxon>
        <taxon>Colletotrichum</taxon>
        <taxon>Colletotrichum spaethianum species complex</taxon>
    </lineage>
</organism>
<comment type="subcellular location">
    <subcellularLocation>
        <location evidence="1">Membrane</location>
        <topology evidence="1">Multi-pass membrane protein</topology>
    </subcellularLocation>
</comment>
<keyword evidence="4 7" id="KW-0472">Membrane</keyword>
<feature type="domain" description="Rhodopsin" evidence="8">
    <location>
        <begin position="41"/>
        <end position="285"/>
    </location>
</feature>
<keyword evidence="10" id="KW-1185">Reference proteome</keyword>
<dbReference type="Proteomes" id="UP000076584">
    <property type="component" value="Unassembled WGS sequence"/>
</dbReference>
<dbReference type="InterPro" id="IPR052337">
    <property type="entry name" value="SAT4-like"/>
</dbReference>
<keyword evidence="3 7" id="KW-1133">Transmembrane helix</keyword>
<dbReference type="GO" id="GO:0016020">
    <property type="term" value="C:membrane"/>
    <property type="evidence" value="ECO:0007669"/>
    <property type="project" value="UniProtKB-SubCell"/>
</dbReference>
<dbReference type="PANTHER" id="PTHR33048">
    <property type="entry name" value="PTH11-LIKE INTEGRAL MEMBRANE PROTEIN (AFU_ORTHOLOGUE AFUA_5G11245)"/>
    <property type="match status" value="1"/>
</dbReference>
<dbReference type="EMBL" id="LFIW01002072">
    <property type="protein sequence ID" value="KZL79558.1"/>
    <property type="molecule type" value="Genomic_DNA"/>
</dbReference>
<sequence>MSMPTTNPDAVLFGAAQNVNRRTLTTICWSNVSTSLIFLLLRLSVRWRRNRCFLHDDYWMVLGWFCILMMAIMQMEQNGPLYYIVHLQAGRFTPTSEKEPKQQIEQWLRWSYALNYIFWTGLWAVKASILNIFFHLVSPVPVLKKLWYCVAAFTFFAYVGGWLAGSLICDHFPDFFVAEKCTSPKELWLARFNVFYAAAADVTTDLLIMSLPITMLPSLKLDIKKKFGLGVAFSLALVTILTAIIRMTQVLKGDALDMVGLAIWSITELGVAIIVGSLPPLKVILTSGFKKYNRSKNNHQKSYANDRGDNGNGYRPDTTSRSVMVAESIPLDNRHRNEQFEVGIYVRKTCDVHVEVEEKVGNNKEDTIMTKSFAVDRNSGI</sequence>
<comment type="caution">
    <text evidence="9">The sequence shown here is derived from an EMBL/GenBank/DDBJ whole genome shotgun (WGS) entry which is preliminary data.</text>
</comment>
<evidence type="ECO:0000256" key="6">
    <source>
        <dbReference type="SAM" id="MobiDB-lite"/>
    </source>
</evidence>
<evidence type="ECO:0000256" key="5">
    <source>
        <dbReference type="ARBA" id="ARBA00038359"/>
    </source>
</evidence>
<protein>
    <recommendedName>
        <fullName evidence="8">Rhodopsin domain-containing protein</fullName>
    </recommendedName>
</protein>
<evidence type="ECO:0000256" key="7">
    <source>
        <dbReference type="SAM" id="Phobius"/>
    </source>
</evidence>
<feature type="transmembrane region" description="Helical" evidence="7">
    <location>
        <begin position="227"/>
        <end position="249"/>
    </location>
</feature>
<dbReference type="Pfam" id="PF20684">
    <property type="entry name" value="Fung_rhodopsin"/>
    <property type="match status" value="1"/>
</dbReference>
<evidence type="ECO:0000256" key="4">
    <source>
        <dbReference type="ARBA" id="ARBA00023136"/>
    </source>
</evidence>
<dbReference type="PANTHER" id="PTHR33048:SF162">
    <property type="entry name" value="SATRATOXIN BIOSYNTHESIS SC1 CLUSTER PROTEIN 4"/>
    <property type="match status" value="1"/>
</dbReference>
<comment type="similarity">
    <text evidence="5">Belongs to the SAT4 family.</text>
</comment>
<proteinExistence type="inferred from homology"/>
<evidence type="ECO:0000256" key="2">
    <source>
        <dbReference type="ARBA" id="ARBA00022692"/>
    </source>
</evidence>
<evidence type="ECO:0000313" key="10">
    <source>
        <dbReference type="Proteomes" id="UP000076584"/>
    </source>
</evidence>
<evidence type="ECO:0000259" key="8">
    <source>
        <dbReference type="Pfam" id="PF20684"/>
    </source>
</evidence>
<feature type="transmembrane region" description="Helical" evidence="7">
    <location>
        <begin position="146"/>
        <end position="168"/>
    </location>
</feature>
<evidence type="ECO:0000256" key="3">
    <source>
        <dbReference type="ARBA" id="ARBA00022989"/>
    </source>
</evidence>
<feature type="transmembrane region" description="Helical" evidence="7">
    <location>
        <begin position="194"/>
        <end position="215"/>
    </location>
</feature>
<evidence type="ECO:0000313" key="9">
    <source>
        <dbReference type="EMBL" id="KZL79558.1"/>
    </source>
</evidence>
<reference evidence="9 10" key="1">
    <citation type="submission" date="2015-06" db="EMBL/GenBank/DDBJ databases">
        <title>Survival trade-offs in plant roots during colonization by closely related pathogenic and mutualistic fungi.</title>
        <authorList>
            <person name="Hacquard S."/>
            <person name="Kracher B."/>
            <person name="Hiruma K."/>
            <person name="Weinman A."/>
            <person name="Muench P."/>
            <person name="Garrido Oter R."/>
            <person name="Ver Loren van Themaat E."/>
            <person name="Dallerey J.-F."/>
            <person name="Damm U."/>
            <person name="Henrissat B."/>
            <person name="Lespinet O."/>
            <person name="Thon M."/>
            <person name="Kemen E."/>
            <person name="McHardy A.C."/>
            <person name="Schulze-Lefert P."/>
            <person name="O'Connell R.J."/>
        </authorList>
    </citation>
    <scope>NUCLEOTIDE SEQUENCE [LARGE SCALE GENOMIC DNA]</scope>
    <source>
        <strain evidence="9 10">MAFF 238704</strain>
    </source>
</reference>
<gene>
    <name evidence="9" type="ORF">CI238_07252</name>
</gene>
<name>A0A161W6Q4_COLIC</name>
<feature type="transmembrane region" description="Helical" evidence="7">
    <location>
        <begin position="24"/>
        <end position="45"/>
    </location>
</feature>
<dbReference type="InterPro" id="IPR049326">
    <property type="entry name" value="Rhodopsin_dom_fungi"/>
</dbReference>
<accession>A0A161W6Q4</accession>
<feature type="region of interest" description="Disordered" evidence="6">
    <location>
        <begin position="296"/>
        <end position="319"/>
    </location>
</feature>
<dbReference type="AlphaFoldDB" id="A0A161W6Q4"/>
<evidence type="ECO:0000256" key="1">
    <source>
        <dbReference type="ARBA" id="ARBA00004141"/>
    </source>
</evidence>
<feature type="transmembrane region" description="Helical" evidence="7">
    <location>
        <begin position="261"/>
        <end position="285"/>
    </location>
</feature>